<sequence>MRRTGIYIKISSYSGFWSYGHFELNWFGIPNDHIGVTYAVLTTRNPPKDLLDMLIPGTHNSGMYNKGYTHPHQEYLYNQDQTVAQQLAYGIRSLDLRQNQGVALP</sequence>
<dbReference type="InterPro" id="IPR017946">
    <property type="entry name" value="PLC-like_Pdiesterase_TIM-brl"/>
</dbReference>
<dbReference type="Gene3D" id="3.20.20.190">
    <property type="entry name" value="Phosphatidylinositol (PI) phosphodiesterase"/>
    <property type="match status" value="1"/>
</dbReference>
<keyword evidence="2" id="KW-0479">Metal-binding</keyword>
<keyword evidence="5" id="KW-0456">Lyase</keyword>
<reference evidence="6" key="2">
    <citation type="submission" date="2021-09" db="EMBL/GenBank/DDBJ databases">
        <authorList>
            <person name="Jia N."/>
            <person name="Wang J."/>
            <person name="Shi W."/>
            <person name="Du L."/>
            <person name="Sun Y."/>
            <person name="Zhan W."/>
            <person name="Jiang J."/>
            <person name="Wang Q."/>
            <person name="Zhang B."/>
            <person name="Ji P."/>
            <person name="Sakyi L.B."/>
            <person name="Cui X."/>
            <person name="Yuan T."/>
            <person name="Jiang B."/>
            <person name="Yang W."/>
            <person name="Lam T.T.-Y."/>
            <person name="Chang Q."/>
            <person name="Ding S."/>
            <person name="Wang X."/>
            <person name="Zhu J."/>
            <person name="Ruan X."/>
            <person name="Zhao L."/>
            <person name="Wei J."/>
            <person name="Que T."/>
            <person name="Du C."/>
            <person name="Cheng J."/>
            <person name="Dai P."/>
            <person name="Han X."/>
            <person name="Huang E."/>
            <person name="Gao Y."/>
            <person name="Liu J."/>
            <person name="Shao H."/>
            <person name="Ye R."/>
            <person name="Li L."/>
            <person name="Wei W."/>
            <person name="Wang X."/>
            <person name="Wang C."/>
            <person name="Huo Q."/>
            <person name="Li W."/>
            <person name="Guo W."/>
            <person name="Chen H."/>
            <person name="Chen S."/>
            <person name="Zhou L."/>
            <person name="Zhou L."/>
            <person name="Ni X."/>
            <person name="Tian J."/>
            <person name="Zhou Y."/>
            <person name="Sheng Y."/>
            <person name="Liu T."/>
            <person name="Pan Y."/>
            <person name="Xia L."/>
            <person name="Li J."/>
            <person name="Zhao F."/>
            <person name="Cao W."/>
        </authorList>
    </citation>
    <scope>NUCLEOTIDE SEQUENCE</scope>
    <source>
        <strain evidence="6">Rsan-2018</strain>
        <tissue evidence="6">Larvae</tissue>
    </source>
</reference>
<dbReference type="GO" id="GO:0016829">
    <property type="term" value="F:lyase activity"/>
    <property type="evidence" value="ECO:0007669"/>
    <property type="project" value="UniProtKB-KW"/>
</dbReference>
<evidence type="ECO:0000256" key="2">
    <source>
        <dbReference type="ARBA" id="ARBA00022723"/>
    </source>
</evidence>
<evidence type="ECO:0000256" key="3">
    <source>
        <dbReference type="ARBA" id="ARBA00022842"/>
    </source>
</evidence>
<keyword evidence="4" id="KW-1015">Disulfide bond</keyword>
<dbReference type="AlphaFoldDB" id="A0A9D4T1F3"/>
<evidence type="ECO:0000256" key="4">
    <source>
        <dbReference type="ARBA" id="ARBA00023157"/>
    </source>
</evidence>
<evidence type="ECO:0000313" key="7">
    <source>
        <dbReference type="Proteomes" id="UP000821837"/>
    </source>
</evidence>
<dbReference type="SUPFAM" id="SSF51695">
    <property type="entry name" value="PLC-like phosphodiesterases"/>
    <property type="match status" value="1"/>
</dbReference>
<evidence type="ECO:0000256" key="1">
    <source>
        <dbReference type="ARBA" id="ARBA00000110"/>
    </source>
</evidence>
<comment type="caution">
    <text evidence="6">The sequence shown here is derived from an EMBL/GenBank/DDBJ whole genome shotgun (WGS) entry which is preliminary data.</text>
</comment>
<comment type="catalytic activity">
    <reaction evidence="1">
        <text>an N-(acyl)-sphingosylphosphoethanolamine = an N-(acyl)-sphingosyl-1,3-cyclic phosphate + ethanolamine</text>
        <dbReference type="Rhea" id="RHEA:60648"/>
        <dbReference type="ChEBI" id="CHEBI:57603"/>
        <dbReference type="ChEBI" id="CHEBI:143891"/>
        <dbReference type="ChEBI" id="CHEBI:143892"/>
    </reaction>
</comment>
<reference evidence="6" key="1">
    <citation type="journal article" date="2020" name="Cell">
        <title>Large-Scale Comparative Analyses of Tick Genomes Elucidate Their Genetic Diversity and Vector Capacities.</title>
        <authorList>
            <consortium name="Tick Genome and Microbiome Consortium (TIGMIC)"/>
            <person name="Jia N."/>
            <person name="Wang J."/>
            <person name="Shi W."/>
            <person name="Du L."/>
            <person name="Sun Y."/>
            <person name="Zhan W."/>
            <person name="Jiang J.F."/>
            <person name="Wang Q."/>
            <person name="Zhang B."/>
            <person name="Ji P."/>
            <person name="Bell-Sakyi L."/>
            <person name="Cui X.M."/>
            <person name="Yuan T.T."/>
            <person name="Jiang B.G."/>
            <person name="Yang W.F."/>
            <person name="Lam T.T."/>
            <person name="Chang Q.C."/>
            <person name="Ding S.J."/>
            <person name="Wang X.J."/>
            <person name="Zhu J.G."/>
            <person name="Ruan X.D."/>
            <person name="Zhao L."/>
            <person name="Wei J.T."/>
            <person name="Ye R.Z."/>
            <person name="Que T.C."/>
            <person name="Du C.H."/>
            <person name="Zhou Y.H."/>
            <person name="Cheng J.X."/>
            <person name="Dai P.F."/>
            <person name="Guo W.B."/>
            <person name="Han X.H."/>
            <person name="Huang E.J."/>
            <person name="Li L.F."/>
            <person name="Wei W."/>
            <person name="Gao Y.C."/>
            <person name="Liu J.Z."/>
            <person name="Shao H.Z."/>
            <person name="Wang X."/>
            <person name="Wang C.C."/>
            <person name="Yang T.C."/>
            <person name="Huo Q.B."/>
            <person name="Li W."/>
            <person name="Chen H.Y."/>
            <person name="Chen S.E."/>
            <person name="Zhou L.G."/>
            <person name="Ni X.B."/>
            <person name="Tian J.H."/>
            <person name="Sheng Y."/>
            <person name="Liu T."/>
            <person name="Pan Y.S."/>
            <person name="Xia L.Y."/>
            <person name="Li J."/>
            <person name="Zhao F."/>
            <person name="Cao W.C."/>
        </authorList>
    </citation>
    <scope>NUCLEOTIDE SEQUENCE</scope>
    <source>
        <strain evidence="6">Rsan-2018</strain>
    </source>
</reference>
<accession>A0A9D4T1F3</accession>
<protein>
    <submittedName>
        <fullName evidence="6">Uncharacterized protein</fullName>
    </submittedName>
</protein>
<dbReference type="GO" id="GO:0008081">
    <property type="term" value="F:phosphoric diester hydrolase activity"/>
    <property type="evidence" value="ECO:0007669"/>
    <property type="project" value="InterPro"/>
</dbReference>
<keyword evidence="3" id="KW-0460">Magnesium</keyword>
<dbReference type="GO" id="GO:0006629">
    <property type="term" value="P:lipid metabolic process"/>
    <property type="evidence" value="ECO:0007669"/>
    <property type="project" value="InterPro"/>
</dbReference>
<organism evidence="6 7">
    <name type="scientific">Rhipicephalus sanguineus</name>
    <name type="common">Brown dog tick</name>
    <name type="synonym">Ixodes sanguineus</name>
    <dbReference type="NCBI Taxonomy" id="34632"/>
    <lineage>
        <taxon>Eukaryota</taxon>
        <taxon>Metazoa</taxon>
        <taxon>Ecdysozoa</taxon>
        <taxon>Arthropoda</taxon>
        <taxon>Chelicerata</taxon>
        <taxon>Arachnida</taxon>
        <taxon>Acari</taxon>
        <taxon>Parasitiformes</taxon>
        <taxon>Ixodida</taxon>
        <taxon>Ixodoidea</taxon>
        <taxon>Ixodidae</taxon>
        <taxon>Rhipicephalinae</taxon>
        <taxon>Rhipicephalus</taxon>
        <taxon>Rhipicephalus</taxon>
    </lineage>
</organism>
<proteinExistence type="predicted"/>
<gene>
    <name evidence="6" type="ORF">HPB52_018125</name>
</gene>
<keyword evidence="7" id="KW-1185">Reference proteome</keyword>
<evidence type="ECO:0000256" key="5">
    <source>
        <dbReference type="ARBA" id="ARBA00023239"/>
    </source>
</evidence>
<dbReference type="VEuPathDB" id="VectorBase:RSAN_026543"/>
<dbReference type="EMBL" id="JABSTV010001249">
    <property type="protein sequence ID" value="KAH7962832.1"/>
    <property type="molecule type" value="Genomic_DNA"/>
</dbReference>
<evidence type="ECO:0000313" key="6">
    <source>
        <dbReference type="EMBL" id="KAH7962832.1"/>
    </source>
</evidence>
<dbReference type="PROSITE" id="PS50007">
    <property type="entry name" value="PIPLC_X_DOMAIN"/>
    <property type="match status" value="1"/>
</dbReference>
<name>A0A9D4T1F3_RHISA</name>
<dbReference type="Proteomes" id="UP000821837">
    <property type="component" value="Chromosome 3"/>
</dbReference>
<dbReference type="GO" id="GO:0046872">
    <property type="term" value="F:metal ion binding"/>
    <property type="evidence" value="ECO:0007669"/>
    <property type="project" value="UniProtKB-KW"/>
</dbReference>